<sequence>MELLSNHLKSNCDPKLSGVLSLSIREAYRFLDELVAKEKVFQRPEMKKVWGHVRHGLVDVGIKQVLHSSNIRHEIADKASSRYKNGHTYLMVETKGAILTPSKVLTKDSVPKKAIFRNRGSLLNKQYTLFDKPEDINVKYDESTPPFLLLTYGGRDHKLDFVRLGLPDINVVGWIDQVDITNAPVLLTNPKDIKDDLHLTFTSEAEELIRRGEEYANEDGV</sequence>
<evidence type="ECO:0000313" key="1">
    <source>
        <dbReference type="EMBL" id="MBP1045261.1"/>
    </source>
</evidence>
<protein>
    <submittedName>
        <fullName evidence="1">Uncharacterized protein</fullName>
    </submittedName>
</protein>
<gene>
    <name evidence="1" type="ORF">I6N96_03155</name>
</gene>
<proteinExistence type="predicted"/>
<organism evidence="1 2">
    <name type="scientific">Enterococcus larvae</name>
    <dbReference type="NCBI Taxonomy" id="2794352"/>
    <lineage>
        <taxon>Bacteria</taxon>
        <taxon>Bacillati</taxon>
        <taxon>Bacillota</taxon>
        <taxon>Bacilli</taxon>
        <taxon>Lactobacillales</taxon>
        <taxon>Enterococcaceae</taxon>
        <taxon>Enterococcus</taxon>
    </lineage>
</organism>
<name>A0ABS4CFD9_9ENTE</name>
<dbReference type="EMBL" id="JAEDXU010000001">
    <property type="protein sequence ID" value="MBP1045261.1"/>
    <property type="molecule type" value="Genomic_DNA"/>
</dbReference>
<reference evidence="1 2" key="1">
    <citation type="submission" date="2020-12" db="EMBL/GenBank/DDBJ databases">
        <title>Vagococcus allomyrinae sp. nov. and Enterococcus lavae sp. nov., isolated from the larvae of Allomyrina dichotoma.</title>
        <authorList>
            <person name="Lee S.D."/>
        </authorList>
    </citation>
    <scope>NUCLEOTIDE SEQUENCE [LARGE SCALE GENOMIC DNA]</scope>
    <source>
        <strain evidence="1 2">BWM-S5</strain>
    </source>
</reference>
<keyword evidence="2" id="KW-1185">Reference proteome</keyword>
<dbReference type="RefSeq" id="WP_209556035.1">
    <property type="nucleotide sequence ID" value="NZ_JAEDXU010000001.1"/>
</dbReference>
<evidence type="ECO:0000313" key="2">
    <source>
        <dbReference type="Proteomes" id="UP000673375"/>
    </source>
</evidence>
<accession>A0ABS4CFD9</accession>
<dbReference type="Proteomes" id="UP000673375">
    <property type="component" value="Unassembled WGS sequence"/>
</dbReference>
<comment type="caution">
    <text evidence="1">The sequence shown here is derived from an EMBL/GenBank/DDBJ whole genome shotgun (WGS) entry which is preliminary data.</text>
</comment>